<comment type="subcellular location">
    <subcellularLocation>
        <location evidence="1">Vacuole membrane</location>
        <topology evidence="1">Multi-pass membrane protein</topology>
    </subcellularLocation>
</comment>
<dbReference type="InterPro" id="IPR036640">
    <property type="entry name" value="ABC1_TM_sf"/>
</dbReference>
<keyword evidence="5" id="KW-0547">Nucleotide-binding</keyword>
<feature type="transmembrane region" description="Helical" evidence="9">
    <location>
        <begin position="118"/>
        <end position="146"/>
    </location>
</feature>
<comment type="caution">
    <text evidence="12">The sequence shown here is derived from an EMBL/GenBank/DDBJ whole genome shotgun (WGS) entry which is preliminary data.</text>
</comment>
<keyword evidence="6" id="KW-0067">ATP-binding</keyword>
<keyword evidence="4" id="KW-0677">Repeat</keyword>
<keyword evidence="8 9" id="KW-0472">Membrane</keyword>
<dbReference type="InterPro" id="IPR027417">
    <property type="entry name" value="P-loop_NTPase"/>
</dbReference>
<evidence type="ECO:0000313" key="13">
    <source>
        <dbReference type="Proteomes" id="UP000031516"/>
    </source>
</evidence>
<protein>
    <submittedName>
        <fullName evidence="12">WGS project CCBQ000000000 data, contig 00099</fullName>
    </submittedName>
</protein>
<evidence type="ECO:0000256" key="7">
    <source>
        <dbReference type="ARBA" id="ARBA00022989"/>
    </source>
</evidence>
<evidence type="ECO:0000259" key="11">
    <source>
        <dbReference type="PROSITE" id="PS50929"/>
    </source>
</evidence>
<dbReference type="Gene3D" id="1.20.1560.10">
    <property type="entry name" value="ABC transporter type 1, transmembrane domain"/>
    <property type="match status" value="1"/>
</dbReference>
<dbReference type="PANTHER" id="PTHR24223:SF443">
    <property type="entry name" value="MULTIDRUG-RESISTANCE LIKE PROTEIN 1, ISOFORM I"/>
    <property type="match status" value="1"/>
</dbReference>
<accession>A0A0A8L3Y5</accession>
<dbReference type="OrthoDB" id="6500128at2759"/>
<evidence type="ECO:0000256" key="9">
    <source>
        <dbReference type="SAM" id="Phobius"/>
    </source>
</evidence>
<evidence type="ECO:0000256" key="8">
    <source>
        <dbReference type="ARBA" id="ARBA00023136"/>
    </source>
</evidence>
<evidence type="ECO:0000256" key="1">
    <source>
        <dbReference type="ARBA" id="ARBA00004128"/>
    </source>
</evidence>
<dbReference type="PANTHER" id="PTHR24223">
    <property type="entry name" value="ATP-BINDING CASSETTE SUB-FAMILY C"/>
    <property type="match status" value="1"/>
</dbReference>
<dbReference type="Gene3D" id="3.40.50.300">
    <property type="entry name" value="P-loop containing nucleotide triphosphate hydrolases"/>
    <property type="match status" value="1"/>
</dbReference>
<dbReference type="FunFam" id="1.20.1560.10:FF:000013">
    <property type="entry name" value="ABC transporter C family member 2"/>
    <property type="match status" value="1"/>
</dbReference>
<dbReference type="GO" id="GO:0140359">
    <property type="term" value="F:ABC-type transporter activity"/>
    <property type="evidence" value="ECO:0007669"/>
    <property type="project" value="InterPro"/>
</dbReference>
<dbReference type="GO" id="GO:0016887">
    <property type="term" value="F:ATP hydrolysis activity"/>
    <property type="evidence" value="ECO:0007669"/>
    <property type="project" value="InterPro"/>
</dbReference>
<dbReference type="SMART" id="SM00382">
    <property type="entry name" value="AAA"/>
    <property type="match status" value="1"/>
</dbReference>
<evidence type="ECO:0000313" key="12">
    <source>
        <dbReference type="EMBL" id="CDO92973.1"/>
    </source>
</evidence>
<evidence type="ECO:0000256" key="5">
    <source>
        <dbReference type="ARBA" id="ARBA00022741"/>
    </source>
</evidence>
<keyword evidence="13" id="KW-1185">Reference proteome</keyword>
<keyword evidence="2" id="KW-0813">Transport</keyword>
<sequence>MKLLDLAKNFWLKHWSEDNLSHGANEDIWKYVAVYALIGVASSAFELARTIIMMLFCSLRASKLLHNQMAHSVVMAPMAFFETTPVGRIVNRFSSDVNSIDEDFQHVISFFFRSLLDYFITVAIITVNMPWFLLFNTVLLVIYYYYQSLYVVLSRELKRLTSISYSPVMSLLSETLGGHTVINAYNHGNIFTYYNFENIQTNINFIFNFRSTNRWLSMRLQTIGAIIVLITSLMALASLGSAHPISAGMVGLLMSYALQVSSSLMWIIRMAVNIETTIVSVERIVEYRDIKPEGTRVIEDNRPPENWPSKGEIQFDQYTTKYRENLDPVLKDVNLKIEHKEKIGVVGRTGAGKSTLTLALFRILEPFKGSITIDGIDISTLGLYDLRRKLSIIPQDAQAFEGTVRSNMDPFNRHTDAEIWKALELSHLKPHIERIVNELGDDESKPSNLLETKISENGNNLSMGQRQLLCLSRALLNPSKILILDEATAAVDRETDKIIQETIRTAFKDRTILTIAHRIDTVLDSDKIMVLDKGEVKEFDSPEVLLRNKESLFYGLCEKGGYLKNDNK</sequence>
<keyword evidence="3 9" id="KW-0812">Transmembrane</keyword>
<evidence type="ECO:0000256" key="2">
    <source>
        <dbReference type="ARBA" id="ARBA00022448"/>
    </source>
</evidence>
<dbReference type="Pfam" id="PF00664">
    <property type="entry name" value="ABC_membrane"/>
    <property type="match status" value="1"/>
</dbReference>
<name>A0A0A8L3Y5_9SACH</name>
<feature type="domain" description="ABC transmembrane type-1" evidence="11">
    <location>
        <begin position="1"/>
        <end position="276"/>
    </location>
</feature>
<organism evidence="12 13">
    <name type="scientific">Kluyveromyces dobzhanskii CBS 2104</name>
    <dbReference type="NCBI Taxonomy" id="1427455"/>
    <lineage>
        <taxon>Eukaryota</taxon>
        <taxon>Fungi</taxon>
        <taxon>Dikarya</taxon>
        <taxon>Ascomycota</taxon>
        <taxon>Saccharomycotina</taxon>
        <taxon>Saccharomycetes</taxon>
        <taxon>Saccharomycetales</taxon>
        <taxon>Saccharomycetaceae</taxon>
        <taxon>Kluyveromyces</taxon>
    </lineage>
</organism>
<evidence type="ECO:0000256" key="4">
    <source>
        <dbReference type="ARBA" id="ARBA00022737"/>
    </source>
</evidence>
<dbReference type="Proteomes" id="UP000031516">
    <property type="component" value="Unassembled WGS sequence"/>
</dbReference>
<dbReference type="Pfam" id="PF00005">
    <property type="entry name" value="ABC_tran"/>
    <property type="match status" value="1"/>
</dbReference>
<dbReference type="PROSITE" id="PS50929">
    <property type="entry name" value="ABC_TM1F"/>
    <property type="match status" value="1"/>
</dbReference>
<reference evidence="12 13" key="1">
    <citation type="submission" date="2014-03" db="EMBL/GenBank/DDBJ databases">
        <title>The genome of Kluyveromyces dobzhanskii.</title>
        <authorList>
            <person name="Nystedt B."/>
            <person name="Astrom S."/>
        </authorList>
    </citation>
    <scope>NUCLEOTIDE SEQUENCE [LARGE SCALE GENOMIC DNA]</scope>
    <source>
        <strain evidence="12 13">CBS 2104</strain>
    </source>
</reference>
<evidence type="ECO:0000256" key="6">
    <source>
        <dbReference type="ARBA" id="ARBA00022840"/>
    </source>
</evidence>
<proteinExistence type="predicted"/>
<dbReference type="CDD" id="cd03244">
    <property type="entry name" value="ABCC_MRP_domain2"/>
    <property type="match status" value="1"/>
</dbReference>
<dbReference type="InterPro" id="IPR003593">
    <property type="entry name" value="AAA+_ATPase"/>
</dbReference>
<feature type="domain" description="ABC transporter" evidence="10">
    <location>
        <begin position="313"/>
        <end position="558"/>
    </location>
</feature>
<feature type="transmembrane region" description="Helical" evidence="9">
    <location>
        <begin position="220"/>
        <end position="239"/>
    </location>
</feature>
<feature type="transmembrane region" description="Helical" evidence="9">
    <location>
        <begin position="28"/>
        <end position="48"/>
    </location>
</feature>
<dbReference type="SUPFAM" id="SSF90123">
    <property type="entry name" value="ABC transporter transmembrane region"/>
    <property type="match status" value="1"/>
</dbReference>
<keyword evidence="7 9" id="KW-1133">Transmembrane helix</keyword>
<feature type="transmembrane region" description="Helical" evidence="9">
    <location>
        <begin position="69"/>
        <end position="90"/>
    </location>
</feature>
<evidence type="ECO:0000259" key="10">
    <source>
        <dbReference type="PROSITE" id="PS50893"/>
    </source>
</evidence>
<dbReference type="InterPro" id="IPR011527">
    <property type="entry name" value="ABC1_TM_dom"/>
</dbReference>
<dbReference type="InterPro" id="IPR050173">
    <property type="entry name" value="ABC_transporter_C-like"/>
</dbReference>
<gene>
    <name evidence="12" type="ORF">KLDO_g1280</name>
</gene>
<evidence type="ECO:0000256" key="3">
    <source>
        <dbReference type="ARBA" id="ARBA00022692"/>
    </source>
</evidence>
<dbReference type="GO" id="GO:0005524">
    <property type="term" value="F:ATP binding"/>
    <property type="evidence" value="ECO:0007669"/>
    <property type="project" value="UniProtKB-KW"/>
</dbReference>
<dbReference type="GO" id="GO:0000329">
    <property type="term" value="C:fungal-type vacuole membrane"/>
    <property type="evidence" value="ECO:0007669"/>
    <property type="project" value="UniProtKB-ARBA"/>
</dbReference>
<dbReference type="AlphaFoldDB" id="A0A0A8L3Y5"/>
<dbReference type="SUPFAM" id="SSF52540">
    <property type="entry name" value="P-loop containing nucleoside triphosphate hydrolases"/>
    <property type="match status" value="1"/>
</dbReference>
<dbReference type="EMBL" id="CCBQ010000019">
    <property type="protein sequence ID" value="CDO92973.1"/>
    <property type="molecule type" value="Genomic_DNA"/>
</dbReference>
<dbReference type="InterPro" id="IPR003439">
    <property type="entry name" value="ABC_transporter-like_ATP-bd"/>
</dbReference>
<dbReference type="FunFam" id="3.40.50.300:FF:000565">
    <property type="entry name" value="ABC bile acid transporter"/>
    <property type="match status" value="1"/>
</dbReference>
<dbReference type="PROSITE" id="PS50893">
    <property type="entry name" value="ABC_TRANSPORTER_2"/>
    <property type="match status" value="1"/>
</dbReference>
<dbReference type="CDD" id="cd18603">
    <property type="entry name" value="ABC_6TM_MRP1_2_3_6_D2_like"/>
    <property type="match status" value="1"/>
</dbReference>